<feature type="compositionally biased region" description="Low complexity" evidence="7">
    <location>
        <begin position="44"/>
        <end position="57"/>
    </location>
</feature>
<dbReference type="Gene3D" id="1.25.40.180">
    <property type="match status" value="2"/>
</dbReference>
<feature type="compositionally biased region" description="Basic and acidic residues" evidence="7">
    <location>
        <begin position="1"/>
        <end position="12"/>
    </location>
</feature>
<dbReference type="SUPFAM" id="SSF48371">
    <property type="entry name" value="ARM repeat"/>
    <property type="match status" value="2"/>
</dbReference>
<feature type="compositionally biased region" description="Basic residues" evidence="7">
    <location>
        <begin position="18"/>
        <end position="27"/>
    </location>
</feature>
<gene>
    <name evidence="9" type="ORF">OLC1_LOCUS11503</name>
</gene>
<dbReference type="PROSITE" id="PS51366">
    <property type="entry name" value="MI"/>
    <property type="match status" value="1"/>
</dbReference>
<feature type="compositionally biased region" description="Polar residues" evidence="7">
    <location>
        <begin position="821"/>
        <end position="837"/>
    </location>
</feature>
<evidence type="ECO:0000256" key="5">
    <source>
        <dbReference type="ARBA" id="ARBA00067320"/>
    </source>
</evidence>
<evidence type="ECO:0000313" key="9">
    <source>
        <dbReference type="EMBL" id="CAI9102078.1"/>
    </source>
</evidence>
<evidence type="ECO:0000313" key="10">
    <source>
        <dbReference type="Proteomes" id="UP001161247"/>
    </source>
</evidence>
<dbReference type="FunFam" id="1.25.40.180:FF:000034">
    <property type="entry name" value="Eukaryotic translation initiation factor 4G"/>
    <property type="match status" value="1"/>
</dbReference>
<dbReference type="GO" id="GO:0003729">
    <property type="term" value="F:mRNA binding"/>
    <property type="evidence" value="ECO:0007669"/>
    <property type="project" value="TreeGrafter"/>
</dbReference>
<evidence type="ECO:0000259" key="8">
    <source>
        <dbReference type="PROSITE" id="PS51366"/>
    </source>
</evidence>
<feature type="region of interest" description="Disordered" evidence="7">
    <location>
        <begin position="1400"/>
        <end position="1440"/>
    </location>
</feature>
<reference evidence="9" key="1">
    <citation type="submission" date="2023-03" db="EMBL/GenBank/DDBJ databases">
        <authorList>
            <person name="Julca I."/>
        </authorList>
    </citation>
    <scope>NUCLEOTIDE SEQUENCE</scope>
</reference>
<feature type="region of interest" description="Disordered" evidence="7">
    <location>
        <begin position="769"/>
        <end position="804"/>
    </location>
</feature>
<feature type="compositionally biased region" description="Low complexity" evidence="7">
    <location>
        <begin position="590"/>
        <end position="599"/>
    </location>
</feature>
<feature type="compositionally biased region" description="Low complexity" evidence="7">
    <location>
        <begin position="726"/>
        <end position="736"/>
    </location>
</feature>
<feature type="region of interest" description="Disordered" evidence="7">
    <location>
        <begin position="435"/>
        <end position="454"/>
    </location>
</feature>
<evidence type="ECO:0000256" key="7">
    <source>
        <dbReference type="SAM" id="MobiDB-lite"/>
    </source>
</evidence>
<feature type="domain" description="MI" evidence="8">
    <location>
        <begin position="1510"/>
        <end position="1634"/>
    </location>
</feature>
<dbReference type="SMART" id="SM00543">
    <property type="entry name" value="MIF4G"/>
    <property type="match status" value="1"/>
</dbReference>
<evidence type="ECO:0000256" key="1">
    <source>
        <dbReference type="ARBA" id="ARBA00005775"/>
    </source>
</evidence>
<dbReference type="FunFam" id="1.25.40.180:FF:000024">
    <property type="entry name" value="Eukaryotic translation initiation factor 4G"/>
    <property type="match status" value="1"/>
</dbReference>
<dbReference type="GO" id="GO:0003743">
    <property type="term" value="F:translation initiation factor activity"/>
    <property type="evidence" value="ECO:0007669"/>
    <property type="project" value="UniProtKB-KW"/>
</dbReference>
<feature type="compositionally biased region" description="Polar residues" evidence="7">
    <location>
        <begin position="573"/>
        <end position="582"/>
    </location>
</feature>
<feature type="region of interest" description="Disordered" evidence="7">
    <location>
        <begin position="673"/>
        <end position="753"/>
    </location>
</feature>
<feature type="compositionally biased region" description="Polar residues" evidence="7">
    <location>
        <begin position="98"/>
        <end position="117"/>
    </location>
</feature>
<feature type="compositionally biased region" description="Low complexity" evidence="7">
    <location>
        <begin position="435"/>
        <end position="445"/>
    </location>
</feature>
<evidence type="ECO:0000256" key="2">
    <source>
        <dbReference type="ARBA" id="ARBA00022540"/>
    </source>
</evidence>
<feature type="compositionally biased region" description="Basic and acidic residues" evidence="7">
    <location>
        <begin position="1281"/>
        <end position="1298"/>
    </location>
</feature>
<feature type="compositionally biased region" description="Basic and acidic residues" evidence="7">
    <location>
        <begin position="1157"/>
        <end position="1169"/>
    </location>
</feature>
<feature type="region of interest" description="Disordered" evidence="7">
    <location>
        <begin position="1454"/>
        <end position="1483"/>
    </location>
</feature>
<feature type="region of interest" description="Disordered" evidence="7">
    <location>
        <begin position="346"/>
        <end position="378"/>
    </location>
</feature>
<dbReference type="Pfam" id="PF02847">
    <property type="entry name" value="MA3"/>
    <property type="match status" value="1"/>
</dbReference>
<comment type="similarity">
    <text evidence="1">Belongs to the eukaryotic initiation factor 4G family.</text>
</comment>
<evidence type="ECO:0000256" key="4">
    <source>
        <dbReference type="ARBA" id="ARBA00022917"/>
    </source>
</evidence>
<feature type="region of interest" description="Disordered" evidence="7">
    <location>
        <begin position="390"/>
        <end position="415"/>
    </location>
</feature>
<dbReference type="PANTHER" id="PTHR23253:SF9">
    <property type="entry name" value="EUKARYOTIC TRANSLATION INITIATION FACTOR 4 GAMMA 2"/>
    <property type="match status" value="1"/>
</dbReference>
<feature type="compositionally biased region" description="Polar residues" evidence="7">
    <location>
        <begin position="674"/>
        <end position="684"/>
    </location>
</feature>
<accession>A0AAV1D3G8</accession>
<feature type="compositionally biased region" description="Polar residues" evidence="7">
    <location>
        <begin position="1456"/>
        <end position="1468"/>
    </location>
</feature>
<keyword evidence="4" id="KW-0648">Protein biosynthesis</keyword>
<dbReference type="PANTHER" id="PTHR23253">
    <property type="entry name" value="EUKARYOTIC TRANSLATION INITIATION FACTOR 4 GAMMA"/>
    <property type="match status" value="1"/>
</dbReference>
<dbReference type="InterPro" id="IPR003891">
    <property type="entry name" value="Initiation_fac_eIF4g_MI"/>
</dbReference>
<keyword evidence="3" id="KW-0810">Translation regulation</keyword>
<dbReference type="Proteomes" id="UP001161247">
    <property type="component" value="Chromosome 4"/>
</dbReference>
<feature type="compositionally biased region" description="Polar residues" evidence="7">
    <location>
        <begin position="488"/>
        <end position="537"/>
    </location>
</feature>
<feature type="compositionally biased region" description="Polar residues" evidence="7">
    <location>
        <begin position="1318"/>
        <end position="1340"/>
    </location>
</feature>
<dbReference type="GO" id="GO:0006417">
    <property type="term" value="P:regulation of translation"/>
    <property type="evidence" value="ECO:0007669"/>
    <property type="project" value="UniProtKB-KW"/>
</dbReference>
<feature type="compositionally biased region" description="Basic and acidic residues" evidence="7">
    <location>
        <begin position="1471"/>
        <end position="1481"/>
    </location>
</feature>
<feature type="region of interest" description="Disordered" evidence="7">
    <location>
        <begin position="1145"/>
        <end position="1169"/>
    </location>
</feature>
<feature type="region of interest" description="Disordered" evidence="7">
    <location>
        <begin position="460"/>
        <end position="599"/>
    </location>
</feature>
<dbReference type="InterPro" id="IPR016024">
    <property type="entry name" value="ARM-type_fold"/>
</dbReference>
<feature type="compositionally biased region" description="Basic and acidic residues" evidence="7">
    <location>
        <begin position="196"/>
        <end position="208"/>
    </location>
</feature>
<feature type="region of interest" description="Disordered" evidence="7">
    <location>
        <begin position="1"/>
        <end position="261"/>
    </location>
</feature>
<name>A0AAV1D3G8_OLDCO</name>
<sequence>MSHNQSRGERTESAQYRKSGRSNHHRNFSGGGHKGNTGTGGGATAPPSNTNINTNNNQPTLSSNRSFKKHHNVQGGQPRTGAPAVNPDSTAPAPRAVQNGSHPSQQHSHGAQNTPSTVAAVKPADVVTPKASRAPRAPSSNVPSASGDSKNTPTPVTPSKAEVPPSYTLQFGSISPGFMNGMQIPARTSSAPPNLDEQKRDQARRDSVRVPPPAIPRQQLPKKDAGPVDQPTAIEGYPPAKPKREVQTSAAPPVSQPQKPSVLPIPGVPIQVPFHQHQLPVQFGTPNPQIQSQAMSATSLPVPMAIHMPLQIGNPSVQPQVFVPGLQPHHMQPQSILHQSQFSSQMGPQVPAQVGPHHMTPQFPQQQAGKFGGPRKAVKITHPDTHEELRLDGSASRPHSSLAPQSQPISSFPPAHPSTFYPGYNANPVYFPAPSSHPLSSSTLPPSQPPRYYGQVTLKPAASSHGEKDAISSVNSPRAPKGDPQKSLKASQMDAETSLQSSLQQPKSVVGPTSVTVAEATKSVTQPGSESGQSLMLNSIAPGSPSPVETPLGASSIAGRLDSSQDQQDKVGEQSTAVSVLPSQKPDGETSVSSSTSVVIKNPRETGSVGIVAEPGALDLKQVYAEQEIMSEPSDRLDAQTIEENRVKTEISGKNQGQATFSEQSKIVEEALMSSASDSTTLSAENGEGSSPPGIGNAEACPPNEGKASSLGGFESTDIEDNVIRSSSTSIEESMSALAPSSDENVEHDHSIDEDNKTLAAAVAVTKDKLEQNVTKGNAPRSKKKRKELLKKLDSSGPTSDLYMAYKGPEEKKEGALTAETVESTSSNNLEHLSSEVSRTEITKDKAVQGKLEPDDWEDAADISTPKLETPENEEREGKSAELNSEVMTKKYSRDFLLKFAEQFTELPEGFQVIPETAEAFVVSNIGTPRDPYTPGRIIDRRVDRRPSNIGEEDKWNKPLMPGRDGPNVVTYRPSPMPVLRYPRPLVYPGVLPGQNPAMVPQVGLPRNPPDADRWPRASHFQKGLIPTPLQVMHKAERKYEIGKVTDEEQAKQRQLKGILNKLTPQNFEKLFEQVKQVNIDNAITLTGVISQIFDKALMEPTFCEMYANFCSHLAVGLPDLSVDNEKITFKRLLLNKCQEEFERGEREQEEANQVDVKGEAKQSAEEREEMRLRARRRMLGNIRLIGELYKKRMLTERIMHECIKKLLGQYQNPDEEDVEALCKLMSTIGEMIDHPKAKEHMDVYFDMMEKLSNNMKLSSRVRFMLKDAIDLRKNKWQQRRKVEGPKKIEEVHRDAAQERQAQTRGLARTPSMGPSVRRSQPTDFSPRGSNILASPSSQMGGYRAVPPQIRGYGGQDVRIEERHTMDNRTLSVPLPQRPLGDDAPFLGPQGGLARGMSFRGHSASPGIQLPDSGETRRLGPGLNGYNPVSERTAHSSREDPVQRYMPERFVGPSAYEQSSAQEWSSPYGNRDTRNPDRGFDRSLPLSPPAQSMGALTQNAVSEKVWPEERLRDMSMSTIKEFYSAKDENEVALCIKDLNNPSFYPSMISLWVTDSFERKDKERDLLTKLLITLTKYREGLISQDQLIKGFDSVLMTLEDAVNDAPKAAEFLGRIFAGVILESVVPLGEIERIIHEGGEERGRLVEIGLAAEVLGTTLEVIASERGDSGLKEFRSGSSLKLETFRPPGSNKSWRIDKFI</sequence>
<dbReference type="Pfam" id="PF02854">
    <property type="entry name" value="MIF4G"/>
    <property type="match status" value="1"/>
</dbReference>
<feature type="compositionally biased region" description="Polar residues" evidence="7">
    <location>
        <begin position="397"/>
        <end position="410"/>
    </location>
</feature>
<dbReference type="SMART" id="SM00544">
    <property type="entry name" value="MA3"/>
    <property type="match status" value="1"/>
</dbReference>
<keyword evidence="2" id="KW-0396">Initiation factor</keyword>
<feature type="compositionally biased region" description="Polar residues" evidence="7">
    <location>
        <begin position="138"/>
        <end position="154"/>
    </location>
</feature>
<feature type="region of interest" description="Disordered" evidence="7">
    <location>
        <begin position="1276"/>
        <end position="1352"/>
    </location>
</feature>
<feature type="compositionally biased region" description="Basic and acidic residues" evidence="7">
    <location>
        <begin position="838"/>
        <end position="854"/>
    </location>
</feature>
<dbReference type="GO" id="GO:0016281">
    <property type="term" value="C:eukaryotic translation initiation factor 4F complex"/>
    <property type="evidence" value="ECO:0007669"/>
    <property type="project" value="TreeGrafter"/>
</dbReference>
<organism evidence="9 10">
    <name type="scientific">Oldenlandia corymbosa var. corymbosa</name>
    <dbReference type="NCBI Taxonomy" id="529605"/>
    <lineage>
        <taxon>Eukaryota</taxon>
        <taxon>Viridiplantae</taxon>
        <taxon>Streptophyta</taxon>
        <taxon>Embryophyta</taxon>
        <taxon>Tracheophyta</taxon>
        <taxon>Spermatophyta</taxon>
        <taxon>Magnoliopsida</taxon>
        <taxon>eudicotyledons</taxon>
        <taxon>Gunneridae</taxon>
        <taxon>Pentapetalae</taxon>
        <taxon>asterids</taxon>
        <taxon>lamiids</taxon>
        <taxon>Gentianales</taxon>
        <taxon>Rubiaceae</taxon>
        <taxon>Rubioideae</taxon>
        <taxon>Spermacoceae</taxon>
        <taxon>Hedyotis-Oldenlandia complex</taxon>
        <taxon>Oldenlandia</taxon>
    </lineage>
</organism>
<keyword evidence="10" id="KW-1185">Reference proteome</keyword>
<proteinExistence type="inferred from homology"/>
<feature type="region of interest" description="Disordered" evidence="7">
    <location>
        <begin position="820"/>
        <end position="882"/>
    </location>
</feature>
<evidence type="ECO:0000256" key="3">
    <source>
        <dbReference type="ARBA" id="ARBA00022845"/>
    </source>
</evidence>
<dbReference type="InterPro" id="IPR003890">
    <property type="entry name" value="MIF4G-like_typ-3"/>
</dbReference>
<feature type="compositionally biased region" description="Gly residues" evidence="7">
    <location>
        <begin position="29"/>
        <end position="43"/>
    </location>
</feature>
<evidence type="ECO:0000256" key="6">
    <source>
        <dbReference type="ARBA" id="ARBA00075135"/>
    </source>
</evidence>
<protein>
    <recommendedName>
        <fullName evidence="5">Eukaryotic translation initiation factor 4G</fullName>
    </recommendedName>
    <alternativeName>
        <fullName evidence="6">Protein synthesis initiation factor 4G</fullName>
    </alternativeName>
</protein>
<dbReference type="EMBL" id="OX459121">
    <property type="protein sequence ID" value="CAI9102078.1"/>
    <property type="molecule type" value="Genomic_DNA"/>
</dbReference>